<proteinExistence type="inferred from homology"/>
<feature type="transmembrane region" description="Helical" evidence="8">
    <location>
        <begin position="518"/>
        <end position="535"/>
    </location>
</feature>
<evidence type="ECO:0000256" key="4">
    <source>
        <dbReference type="ARBA" id="ARBA00022692"/>
    </source>
</evidence>
<keyword evidence="6 8" id="KW-0472">Membrane</keyword>
<organism evidence="10 11">
    <name type="scientific">Peptoclostridium acidaminophilum DSM 3953</name>
    <dbReference type="NCBI Taxonomy" id="1286171"/>
    <lineage>
        <taxon>Bacteria</taxon>
        <taxon>Bacillati</taxon>
        <taxon>Bacillota</taxon>
        <taxon>Clostridia</taxon>
        <taxon>Peptostreptococcales</taxon>
        <taxon>Peptoclostridiaceae</taxon>
        <taxon>Peptoclostridium</taxon>
    </lineage>
</organism>
<dbReference type="eggNOG" id="COG0651">
    <property type="taxonomic scope" value="Bacteria"/>
</dbReference>
<dbReference type="InterPro" id="IPR003918">
    <property type="entry name" value="NADH_UbQ_OxRdtase"/>
</dbReference>
<dbReference type="AlphaFoldDB" id="W8T8Y1"/>
<feature type="transmembrane region" description="Helical" evidence="8">
    <location>
        <begin position="398"/>
        <end position="419"/>
    </location>
</feature>
<evidence type="ECO:0000256" key="8">
    <source>
        <dbReference type="SAM" id="Phobius"/>
    </source>
</evidence>
<evidence type="ECO:0000313" key="11">
    <source>
        <dbReference type="Proteomes" id="UP000019591"/>
    </source>
</evidence>
<dbReference type="EC" id="1.6.5.11" evidence="10"/>
<dbReference type="STRING" id="1286171.EAL2_c20740"/>
<keyword evidence="10" id="KW-0560">Oxidoreductase</keyword>
<evidence type="ECO:0000256" key="5">
    <source>
        <dbReference type="ARBA" id="ARBA00022989"/>
    </source>
</evidence>
<evidence type="ECO:0000259" key="9">
    <source>
        <dbReference type="Pfam" id="PF00361"/>
    </source>
</evidence>
<dbReference type="Proteomes" id="UP000019591">
    <property type="component" value="Chromosome"/>
</dbReference>
<dbReference type="GO" id="GO:0008137">
    <property type="term" value="F:NADH dehydrogenase (ubiquinone) activity"/>
    <property type="evidence" value="ECO:0007669"/>
    <property type="project" value="InterPro"/>
</dbReference>
<feature type="transmembrane region" description="Helical" evidence="8">
    <location>
        <begin position="33"/>
        <end position="54"/>
    </location>
</feature>
<feature type="transmembrane region" description="Helical" evidence="8">
    <location>
        <begin position="293"/>
        <end position="313"/>
    </location>
</feature>
<dbReference type="GO" id="GO:0042773">
    <property type="term" value="P:ATP synthesis coupled electron transport"/>
    <property type="evidence" value="ECO:0007669"/>
    <property type="project" value="InterPro"/>
</dbReference>
<evidence type="ECO:0000256" key="6">
    <source>
        <dbReference type="ARBA" id="ARBA00023136"/>
    </source>
</evidence>
<keyword evidence="3" id="KW-1003">Cell membrane</keyword>
<accession>W8T8Y1</accession>
<feature type="transmembrane region" description="Helical" evidence="8">
    <location>
        <begin position="107"/>
        <end position="124"/>
    </location>
</feature>
<dbReference type="PRINTS" id="PR01437">
    <property type="entry name" value="NUOXDRDTASE4"/>
</dbReference>
<comment type="subcellular location">
    <subcellularLocation>
        <location evidence="1">Cell membrane</location>
        <topology evidence="1">Multi-pass membrane protein</topology>
    </subcellularLocation>
    <subcellularLocation>
        <location evidence="7">Membrane</location>
        <topology evidence="7">Multi-pass membrane protein</topology>
    </subcellularLocation>
</comment>
<feature type="transmembrane region" description="Helical" evidence="8">
    <location>
        <begin position="325"/>
        <end position="346"/>
    </location>
</feature>
<dbReference type="PANTHER" id="PTHR42703">
    <property type="entry name" value="NADH DEHYDROGENASE"/>
    <property type="match status" value="1"/>
</dbReference>
<feature type="transmembrane region" description="Helical" evidence="8">
    <location>
        <begin position="236"/>
        <end position="255"/>
    </location>
</feature>
<comment type="similarity">
    <text evidence="2">Belongs to the CPA3 antiporters (TC 2.A.63) subunit D family.</text>
</comment>
<dbReference type="GO" id="GO:0016491">
    <property type="term" value="F:oxidoreductase activity"/>
    <property type="evidence" value="ECO:0007669"/>
    <property type="project" value="UniProtKB-KW"/>
</dbReference>
<name>W8T8Y1_PEPAC</name>
<reference evidence="10 11" key="1">
    <citation type="journal article" date="2014" name="Genome Announc.">
        <title>Complete Genome Sequence of Amino Acid-Utilizing Eubacterium acidaminophilum al-2 (DSM 3953).</title>
        <authorList>
            <person name="Poehlein A."/>
            <person name="Andreesen J.R."/>
            <person name="Daniel R."/>
        </authorList>
    </citation>
    <scope>NUCLEOTIDE SEQUENCE [LARGE SCALE GENOMIC DNA]</scope>
    <source>
        <strain evidence="10 11">DSM 3953</strain>
    </source>
</reference>
<dbReference type="PANTHER" id="PTHR42703:SF1">
    <property type="entry name" value="NA(+)_H(+) ANTIPORTER SUBUNIT D1"/>
    <property type="match status" value="1"/>
</dbReference>
<sequence length="536" mass="59718">MIMSLHLMPAYIIVIPIAFSIAAYLLPEACSKWVSALCQTLLSLAAFHYFAGIFDMDIHVITLGGWEDFAGITLRNDHISMGFAAMAIFLWWCVLIYAFFERLSKSYLFFLLFLEGTFMGLIMSNDLFNLFVFIEVVTILSTMLITYRGDGSSLRAGFYYLLFNNAGMLFYLIAFIILYQVCGTLNLQLMKEAVPAYMDEFSVKLAYVLITAAFGVKSAFFPVYNWLPKAHSAAPSAVSALLSGLLVKSGLYEFIRLNEVFHYASLDLFLAAVGAATAMLGVTFALCQKDIKLILAFHTVSQVGIMFMGIGPFRGFAYSGGMLHLVNHAMFKALLFLCAGMIVSDYKNRNVTQIRGVLFRFPLLSLFMIVGMLSITGMPSLNGYIGKHIIADSVKHIFWEKAVLVLVNIGTAASFIKISQIFTADYRNLRIPVKKLGPEYLPLFLLASSCALLAAYYRQLASWLFELPIPVFTPSDPIHMLEYGGILAAGYGVYHFFIKKDPPWVGRIRNTDISFENACVLLLGFVCIMSVIVMGL</sequence>
<keyword evidence="4 7" id="KW-0812">Transmembrane</keyword>
<feature type="transmembrane region" description="Helical" evidence="8">
    <location>
        <begin position="440"/>
        <end position="458"/>
    </location>
</feature>
<evidence type="ECO:0000313" key="10">
    <source>
        <dbReference type="EMBL" id="AHM57355.1"/>
    </source>
</evidence>
<evidence type="ECO:0000256" key="2">
    <source>
        <dbReference type="ARBA" id="ARBA00005346"/>
    </source>
</evidence>
<evidence type="ECO:0000256" key="1">
    <source>
        <dbReference type="ARBA" id="ARBA00004651"/>
    </source>
</evidence>
<feature type="transmembrane region" description="Helical" evidence="8">
    <location>
        <begin position="358"/>
        <end position="378"/>
    </location>
</feature>
<dbReference type="EMBL" id="CP007452">
    <property type="protein sequence ID" value="AHM57355.1"/>
    <property type="molecule type" value="Genomic_DNA"/>
</dbReference>
<dbReference type="GO" id="GO:0005886">
    <property type="term" value="C:plasma membrane"/>
    <property type="evidence" value="ECO:0007669"/>
    <property type="project" value="UniProtKB-SubCell"/>
</dbReference>
<protein>
    <submittedName>
        <fullName evidence="10">NADH-quinone oxidoreductase subunit N</fullName>
        <ecNumber evidence="10">1.6.5.11</ecNumber>
    </submittedName>
</protein>
<gene>
    <name evidence="10" type="primary">nuoN</name>
    <name evidence="10" type="ORF">EAL2_c20740</name>
</gene>
<keyword evidence="5 8" id="KW-1133">Transmembrane helix</keyword>
<dbReference type="KEGG" id="eac:EAL2_c20740"/>
<dbReference type="Pfam" id="PF00361">
    <property type="entry name" value="Proton_antipo_M"/>
    <property type="match status" value="1"/>
</dbReference>
<feature type="transmembrane region" description="Helical" evidence="8">
    <location>
        <begin position="159"/>
        <end position="181"/>
    </location>
</feature>
<evidence type="ECO:0000256" key="7">
    <source>
        <dbReference type="RuleBase" id="RU000320"/>
    </source>
</evidence>
<feature type="transmembrane region" description="Helical" evidence="8">
    <location>
        <begin position="6"/>
        <end position="26"/>
    </location>
</feature>
<evidence type="ECO:0000256" key="3">
    <source>
        <dbReference type="ARBA" id="ARBA00022475"/>
    </source>
</evidence>
<feature type="domain" description="NADH:quinone oxidoreductase/Mrp antiporter transmembrane" evidence="9">
    <location>
        <begin position="124"/>
        <end position="401"/>
    </location>
</feature>
<keyword evidence="11" id="KW-1185">Reference proteome</keyword>
<feature type="transmembrane region" description="Helical" evidence="8">
    <location>
        <begin position="79"/>
        <end position="100"/>
    </location>
</feature>
<feature type="transmembrane region" description="Helical" evidence="8">
    <location>
        <begin position="478"/>
        <end position="497"/>
    </location>
</feature>
<dbReference type="PATRIC" id="fig|1286171.3.peg.2021"/>
<feature type="transmembrane region" description="Helical" evidence="8">
    <location>
        <begin position="261"/>
        <end position="286"/>
    </location>
</feature>
<feature type="transmembrane region" description="Helical" evidence="8">
    <location>
        <begin position="201"/>
        <end position="224"/>
    </location>
</feature>
<dbReference type="InterPro" id="IPR001750">
    <property type="entry name" value="ND/Mrp_TM"/>
</dbReference>
<feature type="transmembrane region" description="Helical" evidence="8">
    <location>
        <begin position="130"/>
        <end position="147"/>
    </location>
</feature>
<dbReference type="HOGENOM" id="CLU_007100_9_5_9"/>
<dbReference type="InterPro" id="IPR050586">
    <property type="entry name" value="CPA3_Na-H_Antiporter_D"/>
</dbReference>